<evidence type="ECO:0000256" key="1">
    <source>
        <dbReference type="SAM" id="MobiDB-lite"/>
    </source>
</evidence>
<sequence length="375" mass="40105">MKTSVVTSAVLHGLVLAAALVTIGSPESFKVDDFEAMPVDLVPVESITQMQQGDKTAKPNDKPAPKPTSKPADVADAENLGDNKIDLKTPPIPNAKPNNNESTAAPKAAEKPLPQNDPVPNEVKEIMKEDTVVDEPKEVASIPETKPEIAPTPPKPQEMPAEQAEPPKPEAEALPDNVPTPVAKPQVKPPEQKPAEKPPEKTQDQQKTADKQPDKKKADKAQEKAKASSSKQSDFNADDIAALLNKQEPSNGGAKRSTEVASLGAKKSNNTGAKLSMSEMDALRNAIAGNWQIIPGLADMDQVRITVHMKLDENGEIIGDPEVEATGGNESTRRALAGGAYRAVKRSAPFTNLPKDKYDAWSEVIVNFDPSQMAL</sequence>
<feature type="compositionally biased region" description="Basic and acidic residues" evidence="1">
    <location>
        <begin position="122"/>
        <end position="138"/>
    </location>
</feature>
<evidence type="ECO:0000313" key="4">
    <source>
        <dbReference type="Proteomes" id="UP000319824"/>
    </source>
</evidence>
<dbReference type="Gene3D" id="3.30.1150.10">
    <property type="match status" value="1"/>
</dbReference>
<comment type="caution">
    <text evidence="3">The sequence shown here is derived from an EMBL/GenBank/DDBJ whole genome shotgun (WGS) entry which is preliminary data.</text>
</comment>
<dbReference type="SUPFAM" id="SSF74653">
    <property type="entry name" value="TolA/TonB C-terminal domain"/>
    <property type="match status" value="1"/>
</dbReference>
<organism evidence="3 4">
    <name type="scientific">Rhizobium mongolense USDA 1844</name>
    <dbReference type="NCBI Taxonomy" id="1079460"/>
    <lineage>
        <taxon>Bacteria</taxon>
        <taxon>Pseudomonadati</taxon>
        <taxon>Pseudomonadota</taxon>
        <taxon>Alphaproteobacteria</taxon>
        <taxon>Hyphomicrobiales</taxon>
        <taxon>Rhizobiaceae</taxon>
        <taxon>Rhizobium/Agrobacterium group</taxon>
        <taxon>Rhizobium</taxon>
    </lineage>
</organism>
<dbReference type="Proteomes" id="UP000319824">
    <property type="component" value="Unassembled WGS sequence"/>
</dbReference>
<dbReference type="EMBL" id="VISO01000003">
    <property type="protein sequence ID" value="TVZ66552.1"/>
    <property type="molecule type" value="Genomic_DNA"/>
</dbReference>
<dbReference type="AlphaFoldDB" id="A0A559SW20"/>
<evidence type="ECO:0008006" key="5">
    <source>
        <dbReference type="Google" id="ProtNLM"/>
    </source>
</evidence>
<reference evidence="3 4" key="1">
    <citation type="submission" date="2019-06" db="EMBL/GenBank/DDBJ databases">
        <title>Pac Bio to generate improved reference genome sequences for organisms with transposon mutant libraries (support for FEBA project).</title>
        <authorList>
            <person name="Blow M."/>
        </authorList>
    </citation>
    <scope>NUCLEOTIDE SEQUENCE [LARGE SCALE GENOMIC DNA]</scope>
    <source>
        <strain evidence="3 4">USDA 1844</strain>
    </source>
</reference>
<keyword evidence="2" id="KW-0732">Signal</keyword>
<dbReference type="RefSeq" id="WP_022715755.1">
    <property type="nucleotide sequence ID" value="NZ_ATTQ01000008.1"/>
</dbReference>
<feature type="region of interest" description="Disordered" evidence="1">
    <location>
        <begin position="49"/>
        <end position="272"/>
    </location>
</feature>
<evidence type="ECO:0000256" key="2">
    <source>
        <dbReference type="SAM" id="SignalP"/>
    </source>
</evidence>
<proteinExistence type="predicted"/>
<feature type="signal peptide" evidence="2">
    <location>
        <begin position="1"/>
        <end position="17"/>
    </location>
</feature>
<feature type="compositionally biased region" description="Basic and acidic residues" evidence="1">
    <location>
        <begin position="55"/>
        <end position="64"/>
    </location>
</feature>
<protein>
    <recommendedName>
        <fullName evidence="5">Cell division and transport-associated protein TolA</fullName>
    </recommendedName>
</protein>
<name>A0A559SW20_9HYPH</name>
<gene>
    <name evidence="3" type="ORF">BCL32_6928</name>
</gene>
<feature type="chain" id="PRO_5021865759" description="Cell division and transport-associated protein TolA" evidence="2">
    <location>
        <begin position="18"/>
        <end position="375"/>
    </location>
</feature>
<accession>A0A559SW20</accession>
<evidence type="ECO:0000313" key="3">
    <source>
        <dbReference type="EMBL" id="TVZ66552.1"/>
    </source>
</evidence>
<feature type="compositionally biased region" description="Basic and acidic residues" evidence="1">
    <location>
        <begin position="190"/>
        <end position="226"/>
    </location>
</feature>